<dbReference type="PANTHER" id="PTHR31828:SF1">
    <property type="entry name" value="PHOSPHOLIPASE A1-IIGAMMA"/>
    <property type="match status" value="1"/>
</dbReference>
<dbReference type="Pfam" id="PF01764">
    <property type="entry name" value="Lipase_3"/>
    <property type="match status" value="2"/>
</dbReference>
<dbReference type="InterPro" id="IPR002921">
    <property type="entry name" value="Fungal_lipase-type"/>
</dbReference>
<dbReference type="InterPro" id="IPR029058">
    <property type="entry name" value="AB_hydrolase_fold"/>
</dbReference>
<dbReference type="InterPro" id="IPR033556">
    <property type="entry name" value="PLA"/>
</dbReference>
<dbReference type="AlphaFoldDB" id="A0A4S4EYB9"/>
<accession>A0A4S4EYB9</accession>
<sequence>MNNNSNIAKRWRVLSGEDNWKGLLDPLDIDLRQYIVHSGEMAQATYDNFISDKLSKYTGSSRYAKKDLFSKEAWSKESNWMGYVAVATDDGKVKLGRRDIVIAWRGTNQALEWVNDLQINLVLPSKILGEEDDDAKVHRGFYSIYTSNDPRSRFSKTSASNQSNRACPMTAFVFASPRVGDLDFKKVFSVLKDLRVLCIRNARDIVPKDYLIPTSWWVEKNKDMVRQVDGSWKLMDHEPDHQDDDFSIFTRPEKLSKLN</sequence>
<evidence type="ECO:0000259" key="6">
    <source>
        <dbReference type="Pfam" id="PF01764"/>
    </source>
</evidence>
<dbReference type="PANTHER" id="PTHR31828">
    <property type="entry name" value="PHOSPHOLIPASE A1-IIGAMMA"/>
    <property type="match status" value="1"/>
</dbReference>
<keyword evidence="4 5" id="KW-0443">Lipid metabolism</keyword>
<keyword evidence="3 5" id="KW-0442">Lipid degradation</keyword>
<dbReference type="STRING" id="542762.A0A4S4EYB9"/>
<dbReference type="GO" id="GO:0008970">
    <property type="term" value="F:phospholipase A1 activity"/>
    <property type="evidence" value="ECO:0007669"/>
    <property type="project" value="UniProtKB-UniRule"/>
</dbReference>
<evidence type="ECO:0000256" key="3">
    <source>
        <dbReference type="ARBA" id="ARBA00022963"/>
    </source>
</evidence>
<feature type="domain" description="Fungal lipase-type" evidence="6">
    <location>
        <begin position="159"/>
        <end position="208"/>
    </location>
</feature>
<keyword evidence="8" id="KW-1185">Reference proteome</keyword>
<proteinExistence type="inferred from homology"/>
<dbReference type="EMBL" id="SDRB02001005">
    <property type="protein sequence ID" value="THG22060.1"/>
    <property type="molecule type" value="Genomic_DNA"/>
</dbReference>
<feature type="domain" description="Fungal lipase-type" evidence="6">
    <location>
        <begin position="101"/>
        <end position="147"/>
    </location>
</feature>
<comment type="similarity">
    <text evidence="1 5">Belongs to the AB hydrolase superfamily. Lipase family.</text>
</comment>
<name>A0A4S4EYB9_CAMSN</name>
<dbReference type="SUPFAM" id="SSF53474">
    <property type="entry name" value="alpha/beta-Hydrolases"/>
    <property type="match status" value="1"/>
</dbReference>
<evidence type="ECO:0000313" key="8">
    <source>
        <dbReference type="Proteomes" id="UP000306102"/>
    </source>
</evidence>
<dbReference type="GO" id="GO:0016042">
    <property type="term" value="P:lipid catabolic process"/>
    <property type="evidence" value="ECO:0007669"/>
    <property type="project" value="UniProtKB-UniRule"/>
</dbReference>
<evidence type="ECO:0000256" key="1">
    <source>
        <dbReference type="ARBA" id="ARBA00010701"/>
    </source>
</evidence>
<evidence type="ECO:0000256" key="2">
    <source>
        <dbReference type="ARBA" id="ARBA00022801"/>
    </source>
</evidence>
<comment type="caution">
    <text evidence="7">The sequence shown here is derived from an EMBL/GenBank/DDBJ whole genome shotgun (WGS) entry which is preliminary data.</text>
</comment>
<dbReference type="CDD" id="cd00519">
    <property type="entry name" value="Lipase_3"/>
    <property type="match status" value="1"/>
</dbReference>
<organism evidence="7 8">
    <name type="scientific">Camellia sinensis var. sinensis</name>
    <name type="common">China tea</name>
    <dbReference type="NCBI Taxonomy" id="542762"/>
    <lineage>
        <taxon>Eukaryota</taxon>
        <taxon>Viridiplantae</taxon>
        <taxon>Streptophyta</taxon>
        <taxon>Embryophyta</taxon>
        <taxon>Tracheophyta</taxon>
        <taxon>Spermatophyta</taxon>
        <taxon>Magnoliopsida</taxon>
        <taxon>eudicotyledons</taxon>
        <taxon>Gunneridae</taxon>
        <taxon>Pentapetalae</taxon>
        <taxon>asterids</taxon>
        <taxon>Ericales</taxon>
        <taxon>Theaceae</taxon>
        <taxon>Camellia</taxon>
    </lineage>
</organism>
<keyword evidence="2 5" id="KW-0378">Hydrolase</keyword>
<evidence type="ECO:0000313" key="7">
    <source>
        <dbReference type="EMBL" id="THG22060.1"/>
    </source>
</evidence>
<dbReference type="Gene3D" id="3.40.50.1820">
    <property type="entry name" value="alpha/beta hydrolase"/>
    <property type="match status" value="2"/>
</dbReference>
<evidence type="ECO:0000256" key="4">
    <source>
        <dbReference type="ARBA" id="ARBA00023098"/>
    </source>
</evidence>
<dbReference type="Proteomes" id="UP000306102">
    <property type="component" value="Unassembled WGS sequence"/>
</dbReference>
<reference evidence="7 8" key="1">
    <citation type="journal article" date="2018" name="Proc. Natl. Acad. Sci. U.S.A.">
        <title>Draft genome sequence of Camellia sinensis var. sinensis provides insights into the evolution of the tea genome and tea quality.</title>
        <authorList>
            <person name="Wei C."/>
            <person name="Yang H."/>
            <person name="Wang S."/>
            <person name="Zhao J."/>
            <person name="Liu C."/>
            <person name="Gao L."/>
            <person name="Xia E."/>
            <person name="Lu Y."/>
            <person name="Tai Y."/>
            <person name="She G."/>
            <person name="Sun J."/>
            <person name="Cao H."/>
            <person name="Tong W."/>
            <person name="Gao Q."/>
            <person name="Li Y."/>
            <person name="Deng W."/>
            <person name="Jiang X."/>
            <person name="Wang W."/>
            <person name="Chen Q."/>
            <person name="Zhang S."/>
            <person name="Li H."/>
            <person name="Wu J."/>
            <person name="Wang P."/>
            <person name="Li P."/>
            <person name="Shi C."/>
            <person name="Zheng F."/>
            <person name="Jian J."/>
            <person name="Huang B."/>
            <person name="Shan D."/>
            <person name="Shi M."/>
            <person name="Fang C."/>
            <person name="Yue Y."/>
            <person name="Li F."/>
            <person name="Li D."/>
            <person name="Wei S."/>
            <person name="Han B."/>
            <person name="Jiang C."/>
            <person name="Yin Y."/>
            <person name="Xia T."/>
            <person name="Zhang Z."/>
            <person name="Bennetzen J.L."/>
            <person name="Zhao S."/>
            <person name="Wan X."/>
        </authorList>
    </citation>
    <scope>NUCLEOTIDE SEQUENCE [LARGE SCALE GENOMIC DNA]</scope>
    <source>
        <strain evidence="8">cv. Shuchazao</strain>
        <tissue evidence="7">Leaf</tissue>
    </source>
</reference>
<gene>
    <name evidence="7" type="ORF">TEA_027681</name>
</gene>
<comment type="function">
    <text evidence="5">Acylhydrolase that catalyzes the hydrolysis of phospholipids at the sn-1 position.</text>
</comment>
<evidence type="ECO:0000256" key="5">
    <source>
        <dbReference type="RuleBase" id="RU367093"/>
    </source>
</evidence>
<protein>
    <recommendedName>
        <fullName evidence="5">Phospholipase A1</fullName>
        <ecNumber evidence="5">3.1.1.-</ecNumber>
    </recommendedName>
</protein>
<dbReference type="EC" id="3.1.1.-" evidence="5"/>